<protein>
    <submittedName>
        <fullName evidence="2">Sulfotransferase family protein</fullName>
    </submittedName>
</protein>
<dbReference type="OrthoDB" id="9777890at2"/>
<organism evidence="2 3">
    <name type="scientific">Jatrophihabitans endophyticus</name>
    <dbReference type="NCBI Taxonomy" id="1206085"/>
    <lineage>
        <taxon>Bacteria</taxon>
        <taxon>Bacillati</taxon>
        <taxon>Actinomycetota</taxon>
        <taxon>Actinomycetes</taxon>
        <taxon>Jatrophihabitantales</taxon>
        <taxon>Jatrophihabitantaceae</taxon>
        <taxon>Jatrophihabitans</taxon>
    </lineage>
</organism>
<dbReference type="PANTHER" id="PTHR12788:SF10">
    <property type="entry name" value="PROTEIN-TYROSINE SULFOTRANSFERASE"/>
    <property type="match status" value="1"/>
</dbReference>
<sequence length="270" mass="30223">MTEPGSLRSRLGDVRRVVNRRRFALGRTARLEDDGLHLVRSPVFLLSSVRSGSTLLRSMLDTHTQIVAPHELHLGTMRVSSAKQYAVDSWEALGLSLDELQNVLWDRALHLALVRGGGRIVVDKTPQNVEIWQRIHAFWPHARYLHLRRHPGSVYESLVHARPDQPTAAHVANVARYGGWLDAARAALPGPTVRYEDLTADPATTLRAVCAYLGVRYQTRMLTYRRSGNRGGLGDWSENIHSGRVQQARPLPALADVPAELRDLTTAWGY</sequence>
<dbReference type="RefSeq" id="WP_073387780.1">
    <property type="nucleotide sequence ID" value="NZ_FQVU01000002.1"/>
</dbReference>
<evidence type="ECO:0000313" key="3">
    <source>
        <dbReference type="Proteomes" id="UP000186132"/>
    </source>
</evidence>
<dbReference type="Proteomes" id="UP000186132">
    <property type="component" value="Unassembled WGS sequence"/>
</dbReference>
<dbReference type="SUPFAM" id="SSF52540">
    <property type="entry name" value="P-loop containing nucleoside triphosphate hydrolases"/>
    <property type="match status" value="1"/>
</dbReference>
<dbReference type="Pfam" id="PF13469">
    <property type="entry name" value="Sulfotransfer_3"/>
    <property type="match status" value="1"/>
</dbReference>
<dbReference type="PANTHER" id="PTHR12788">
    <property type="entry name" value="PROTEIN-TYROSINE SULFOTRANSFERASE 2"/>
    <property type="match status" value="1"/>
</dbReference>
<evidence type="ECO:0000313" key="2">
    <source>
        <dbReference type="EMBL" id="SHG06901.1"/>
    </source>
</evidence>
<accession>A0A1M5GT87</accession>
<gene>
    <name evidence="2" type="ORF">SAMN05443575_1284</name>
</gene>
<dbReference type="InterPro" id="IPR026634">
    <property type="entry name" value="TPST-like"/>
</dbReference>
<dbReference type="STRING" id="1206085.SAMN05443575_1284"/>
<dbReference type="InterPro" id="IPR027417">
    <property type="entry name" value="P-loop_NTPase"/>
</dbReference>
<name>A0A1M5GT87_9ACTN</name>
<reference evidence="3" key="1">
    <citation type="submission" date="2016-11" db="EMBL/GenBank/DDBJ databases">
        <authorList>
            <person name="Varghese N."/>
            <person name="Submissions S."/>
        </authorList>
    </citation>
    <scope>NUCLEOTIDE SEQUENCE [LARGE SCALE GENOMIC DNA]</scope>
    <source>
        <strain evidence="3">DSM 45627</strain>
    </source>
</reference>
<dbReference type="Gene3D" id="3.40.50.300">
    <property type="entry name" value="P-loop containing nucleotide triphosphate hydrolases"/>
    <property type="match status" value="1"/>
</dbReference>
<keyword evidence="3" id="KW-1185">Reference proteome</keyword>
<keyword evidence="1 2" id="KW-0808">Transferase</keyword>
<proteinExistence type="predicted"/>
<dbReference type="AlphaFoldDB" id="A0A1M5GT87"/>
<dbReference type="GO" id="GO:0008476">
    <property type="term" value="F:protein-tyrosine sulfotransferase activity"/>
    <property type="evidence" value="ECO:0007669"/>
    <property type="project" value="InterPro"/>
</dbReference>
<evidence type="ECO:0000256" key="1">
    <source>
        <dbReference type="ARBA" id="ARBA00022679"/>
    </source>
</evidence>
<dbReference type="EMBL" id="FQVU01000002">
    <property type="protein sequence ID" value="SHG06901.1"/>
    <property type="molecule type" value="Genomic_DNA"/>
</dbReference>